<dbReference type="Gene3D" id="1.10.10.10">
    <property type="entry name" value="Winged helix-like DNA-binding domain superfamily/Winged helix DNA-binding domain"/>
    <property type="match status" value="1"/>
</dbReference>
<dbReference type="OrthoDB" id="613486at2759"/>
<evidence type="ECO:0000256" key="7">
    <source>
        <dbReference type="ARBA" id="ARBA00039116"/>
    </source>
</evidence>
<reference evidence="14" key="1">
    <citation type="submission" date="2018-08" db="EMBL/GenBank/DDBJ databases">
        <authorList>
            <person name="Rossello M."/>
        </authorList>
    </citation>
    <scope>NUCLEOTIDE SEQUENCE [LARGE SCALE GENOMIC DNA]</scope>
    <source>
        <strain evidence="14">cv. Chinese Spring</strain>
    </source>
</reference>
<evidence type="ECO:0000256" key="4">
    <source>
        <dbReference type="ARBA" id="ARBA00022691"/>
    </source>
</evidence>
<evidence type="ECO:0000256" key="11">
    <source>
        <dbReference type="PIRSR" id="PIRSR005739-1"/>
    </source>
</evidence>
<keyword evidence="15" id="KW-1185">Reference proteome</keyword>
<dbReference type="FunFam" id="3.40.50.150:FF:000057">
    <property type="entry name" value="O-methyltransferase ZRP4"/>
    <property type="match status" value="1"/>
</dbReference>
<dbReference type="Gramene" id="TraesCAD_scaffold_039782_01G000200.1">
    <property type="protein sequence ID" value="TraesCAD_scaffold_039782_01G000200.1"/>
    <property type="gene ID" value="TraesCAD_scaffold_039782_01G000200"/>
</dbReference>
<evidence type="ECO:0000256" key="8">
    <source>
        <dbReference type="ARBA" id="ARBA00043260"/>
    </source>
</evidence>
<protein>
    <recommendedName>
        <fullName evidence="7">acetylserotonin O-methyltransferase</fullName>
        <ecNumber evidence="7">2.1.1.4</ecNumber>
    </recommendedName>
</protein>
<dbReference type="Proteomes" id="UP000019116">
    <property type="component" value="Chromosome 2D"/>
</dbReference>
<sequence>MHSLSRRSTFHLYMRTELNKGLSIIQHTMASHDQEEELTMSMSSDELLQAQLELYNHCFAFVKSMALAAATDLRIADAIHLRGGAATLSDLAAETGTHPTKLSHLRRLMRVLTTSGVFSADVKASGGDAVYKLTRVSRLLVGAGGEDSRRRDLSPMVGVFVNPVAVTALFSIREWFIDETSAASSLFEVAHGCTRWEMIAKDAGDDRVFNAGMVADSCLSMEILLRECSGVFGSVGSSLVDVGGAHGTAAAAVAKAFPHVKCSVLDLPLVVAGAPAVDNLTFIAGDMFEYIPPADTVLLKWILHDWPDEDCIKILRQCKKAIPTRDAGGKVIIMDMVVGSAVPQQGTVSKEAEVLFDVFMMYIDGIQREEHEWSKVFFEAGFSDYKITPVTGIRSIIEVYP</sequence>
<dbReference type="AlphaFoldDB" id="A0A2X0S1D3"/>
<evidence type="ECO:0000256" key="6">
    <source>
        <dbReference type="ARBA" id="ARBA00038277"/>
    </source>
</evidence>
<keyword evidence="8" id="KW-0471">Melatonin biosynthesis</keyword>
<dbReference type="Gramene" id="TraesWEE_scaffold_035376_01G000200.1">
    <property type="protein sequence ID" value="TraesWEE_scaffold_035376_01G000200.1"/>
    <property type="gene ID" value="TraesWEE_scaffold_035376_01G000200"/>
</dbReference>
<dbReference type="GO" id="GO:0008171">
    <property type="term" value="F:O-methyltransferase activity"/>
    <property type="evidence" value="ECO:0000318"/>
    <property type="project" value="GO_Central"/>
</dbReference>
<evidence type="ECO:0000256" key="9">
    <source>
        <dbReference type="ARBA" id="ARBA00050215"/>
    </source>
</evidence>
<evidence type="ECO:0000256" key="10">
    <source>
        <dbReference type="ARBA" id="ARBA00058933"/>
    </source>
</evidence>
<feature type="domain" description="O-methyltransferase dimerisation" evidence="13">
    <location>
        <begin position="56"/>
        <end position="141"/>
    </location>
</feature>
<dbReference type="GO" id="GO:0008757">
    <property type="term" value="F:S-adenosylmethionine-dependent methyltransferase activity"/>
    <property type="evidence" value="ECO:0000318"/>
    <property type="project" value="GO_Central"/>
</dbReference>
<comment type="pathway">
    <text evidence="5">Aromatic compound metabolism; melatonin biosynthesis; melatonin from serotonin: step 1/2.</text>
</comment>
<feature type="active site" description="Proton acceptor" evidence="11">
    <location>
        <position position="304"/>
    </location>
</feature>
<dbReference type="GO" id="GO:0017096">
    <property type="term" value="F:acetylserotonin O-methyltransferase activity"/>
    <property type="evidence" value="ECO:0007669"/>
    <property type="project" value="UniProtKB-EC"/>
</dbReference>
<dbReference type="InterPro" id="IPR012967">
    <property type="entry name" value="COMT_dimerisation"/>
</dbReference>
<dbReference type="STRING" id="4565.A0A2X0S1D3"/>
<dbReference type="Pfam" id="PF08100">
    <property type="entry name" value="Dimerisation"/>
    <property type="match status" value="1"/>
</dbReference>
<dbReference type="Gramene" id="TraesCLE_scaffold_029285_01G000200.1">
    <property type="protein sequence ID" value="TraesCLE_scaffold_029285_01G000200.1"/>
    <property type="gene ID" value="TraesCLE_scaffold_029285_01G000200"/>
</dbReference>
<comment type="subunit">
    <text evidence="1">Homodimer.</text>
</comment>
<evidence type="ECO:0000256" key="3">
    <source>
        <dbReference type="ARBA" id="ARBA00022679"/>
    </source>
</evidence>
<dbReference type="EC" id="2.1.1.4" evidence="7"/>
<keyword evidence="3" id="KW-0808">Transferase</keyword>
<dbReference type="FunFam" id="1.10.10.10:FF:000292">
    <property type="entry name" value="O-methyltransferase ZRP4"/>
    <property type="match status" value="1"/>
</dbReference>
<dbReference type="SUPFAM" id="SSF53335">
    <property type="entry name" value="S-adenosyl-L-methionine-dependent methyltransferases"/>
    <property type="match status" value="1"/>
</dbReference>
<evidence type="ECO:0000259" key="13">
    <source>
        <dbReference type="Pfam" id="PF08100"/>
    </source>
</evidence>
<reference evidence="14" key="2">
    <citation type="submission" date="2018-10" db="UniProtKB">
        <authorList>
            <consortium name="EnsemblPlants"/>
        </authorList>
    </citation>
    <scope>IDENTIFICATION</scope>
</reference>
<comment type="similarity">
    <text evidence="6">Belongs to the class I-like SAM-binding methyltransferase superfamily. Cation-independent O-methyltransferase family.</text>
</comment>
<dbReference type="PANTHER" id="PTHR11746">
    <property type="entry name" value="O-METHYLTRANSFERASE"/>
    <property type="match status" value="1"/>
</dbReference>
<dbReference type="OMA" id="ILYDAYI"/>
<name>A0A2X0S1D3_WHEAT</name>
<dbReference type="Gramene" id="TraesCS2D03G0196100.1">
    <property type="protein sequence ID" value="TraesCS2D03G0196100.1.CDS"/>
    <property type="gene ID" value="TraesCS2D03G0196100"/>
</dbReference>
<comment type="catalytic activity">
    <reaction evidence="9">
        <text>N-acetylserotonin + S-adenosyl-L-methionine = melatonin + S-adenosyl-L-homocysteine + H(+)</text>
        <dbReference type="Rhea" id="RHEA:15573"/>
        <dbReference type="ChEBI" id="CHEBI:15378"/>
        <dbReference type="ChEBI" id="CHEBI:16796"/>
        <dbReference type="ChEBI" id="CHEBI:17697"/>
        <dbReference type="ChEBI" id="CHEBI:57856"/>
        <dbReference type="ChEBI" id="CHEBI:59789"/>
        <dbReference type="EC" id="2.1.1.4"/>
    </reaction>
</comment>
<dbReference type="GO" id="GO:0046983">
    <property type="term" value="F:protein dimerization activity"/>
    <property type="evidence" value="ECO:0007669"/>
    <property type="project" value="InterPro"/>
</dbReference>
<dbReference type="InterPro" id="IPR036390">
    <property type="entry name" value="WH_DNA-bd_sf"/>
</dbReference>
<proteinExistence type="inferred from homology"/>
<feature type="domain" description="O-methyltransferase C-terminal" evidence="12">
    <location>
        <begin position="182"/>
        <end position="383"/>
    </location>
</feature>
<dbReference type="Pfam" id="PF00891">
    <property type="entry name" value="Methyltransf_2"/>
    <property type="match status" value="1"/>
</dbReference>
<keyword evidence="4" id="KW-0949">S-adenosyl-L-methionine</keyword>
<comment type="function">
    <text evidence="10">Methyltransferase which catalyzes the transfer of a methyl group onto N-acetylserotonin, producing melatonin (N-acetyl-5-methoxytryptamine).</text>
</comment>
<dbReference type="SMR" id="A0A2X0S1D3"/>
<dbReference type="ExpressionAtlas" id="A0A2X0S1D3">
    <property type="expression patterns" value="baseline"/>
</dbReference>
<dbReference type="InterPro" id="IPR001077">
    <property type="entry name" value="COMT_C"/>
</dbReference>
<evidence type="ECO:0000256" key="5">
    <source>
        <dbReference type="ARBA" id="ARBA00037926"/>
    </source>
</evidence>
<dbReference type="PIRSF" id="PIRSF005739">
    <property type="entry name" value="O-mtase"/>
    <property type="match status" value="1"/>
</dbReference>
<organism evidence="14">
    <name type="scientific">Triticum aestivum</name>
    <name type="common">Wheat</name>
    <dbReference type="NCBI Taxonomy" id="4565"/>
    <lineage>
        <taxon>Eukaryota</taxon>
        <taxon>Viridiplantae</taxon>
        <taxon>Streptophyta</taxon>
        <taxon>Embryophyta</taxon>
        <taxon>Tracheophyta</taxon>
        <taxon>Spermatophyta</taxon>
        <taxon>Magnoliopsida</taxon>
        <taxon>Liliopsida</taxon>
        <taxon>Poales</taxon>
        <taxon>Poaceae</taxon>
        <taxon>BOP clade</taxon>
        <taxon>Pooideae</taxon>
        <taxon>Triticodae</taxon>
        <taxon>Triticeae</taxon>
        <taxon>Triticinae</taxon>
        <taxon>Triticum</taxon>
    </lineage>
</organism>
<accession>A0A2X0S1D3</accession>
<evidence type="ECO:0000313" key="15">
    <source>
        <dbReference type="Proteomes" id="UP000019116"/>
    </source>
</evidence>
<evidence type="ECO:0000313" key="14">
    <source>
        <dbReference type="EnsemblPlants" id="TraesCS2D02G093900.1"/>
    </source>
</evidence>
<evidence type="ECO:0000256" key="2">
    <source>
        <dbReference type="ARBA" id="ARBA00022603"/>
    </source>
</evidence>
<dbReference type="Gramene" id="TraesCS2D02G093900.1">
    <property type="protein sequence ID" value="TraesCS2D02G093900.1"/>
    <property type="gene ID" value="TraesCS2D02G093900"/>
</dbReference>
<evidence type="ECO:0000259" key="12">
    <source>
        <dbReference type="Pfam" id="PF00891"/>
    </source>
</evidence>
<dbReference type="EnsemblPlants" id="TraesCS2D02G093900.1">
    <property type="protein sequence ID" value="TraesCS2D02G093900.1"/>
    <property type="gene ID" value="TraesCS2D02G093900"/>
</dbReference>
<keyword evidence="2" id="KW-0489">Methyltransferase</keyword>
<dbReference type="InterPro" id="IPR036388">
    <property type="entry name" value="WH-like_DNA-bd_sf"/>
</dbReference>
<dbReference type="InterPro" id="IPR016461">
    <property type="entry name" value="COMT-like"/>
</dbReference>
<dbReference type="PROSITE" id="PS51683">
    <property type="entry name" value="SAM_OMT_II"/>
    <property type="match status" value="1"/>
</dbReference>
<dbReference type="GO" id="GO:0032259">
    <property type="term" value="P:methylation"/>
    <property type="evidence" value="ECO:0000318"/>
    <property type="project" value="GO_Central"/>
</dbReference>
<dbReference type="GO" id="GO:0030187">
    <property type="term" value="P:melatonin biosynthetic process"/>
    <property type="evidence" value="ECO:0007669"/>
    <property type="project" value="UniProtKB-KW"/>
</dbReference>
<dbReference type="Gene3D" id="3.40.50.150">
    <property type="entry name" value="Vaccinia Virus protein VP39"/>
    <property type="match status" value="1"/>
</dbReference>
<evidence type="ECO:0000256" key="1">
    <source>
        <dbReference type="ARBA" id="ARBA00011738"/>
    </source>
</evidence>
<dbReference type="SUPFAM" id="SSF46785">
    <property type="entry name" value="Winged helix' DNA-binding domain"/>
    <property type="match status" value="1"/>
</dbReference>
<dbReference type="Gramene" id="TraesROB_scaffold_035258_01G000200.1">
    <property type="protein sequence ID" value="TraesROB_scaffold_035258_01G000200.1"/>
    <property type="gene ID" value="TraesROB_scaffold_035258_01G000200"/>
</dbReference>
<dbReference type="InterPro" id="IPR029063">
    <property type="entry name" value="SAM-dependent_MTases_sf"/>
</dbReference>